<evidence type="ECO:0000313" key="2">
    <source>
        <dbReference type="Proteomes" id="UP000245263"/>
    </source>
</evidence>
<organism evidence="1 2">
    <name type="scientific">Leptospira kobayashii</name>
    <dbReference type="NCBI Taxonomy" id="1917830"/>
    <lineage>
        <taxon>Bacteria</taxon>
        <taxon>Pseudomonadati</taxon>
        <taxon>Spirochaetota</taxon>
        <taxon>Spirochaetia</taxon>
        <taxon>Leptospirales</taxon>
        <taxon>Leptospiraceae</taxon>
        <taxon>Leptospira</taxon>
    </lineage>
</organism>
<protein>
    <recommendedName>
        <fullName evidence="3">Tetratricopeptide repeat protein</fullName>
    </recommendedName>
</protein>
<name>A0ABM7ULB7_9LEPT</name>
<dbReference type="EMBL" id="AP025028">
    <property type="protein sequence ID" value="BDA79615.1"/>
    <property type="molecule type" value="Genomic_DNA"/>
</dbReference>
<evidence type="ECO:0008006" key="3">
    <source>
        <dbReference type="Google" id="ProtNLM"/>
    </source>
</evidence>
<dbReference type="Gene3D" id="1.25.40.10">
    <property type="entry name" value="Tetratricopeptide repeat domain"/>
    <property type="match status" value="1"/>
</dbReference>
<dbReference type="SUPFAM" id="SSF48452">
    <property type="entry name" value="TPR-like"/>
    <property type="match status" value="1"/>
</dbReference>
<evidence type="ECO:0000313" key="1">
    <source>
        <dbReference type="EMBL" id="BDA79615.1"/>
    </source>
</evidence>
<sequence length="179" mass="20111">MEKNYLAGKEEYAKGNLDSALNYLNQVDKEDSCYSDTPIYLAKIEFYKGNFKKVEERLEDVLDDPILGFQAKLWKLKAGYAGGKDRKTLLSLVDELLLVDSSNLDLLIISAKINIEMGKISDAIRSYNRAVIQEDKIALAKKELALIYGKVDSKNKDVEAVSASNATIKRSPQSKNKRK</sequence>
<reference evidence="1 2" key="1">
    <citation type="submission" date="2021-08" db="EMBL/GenBank/DDBJ databases">
        <title>Complete genome sequence of Leptospira kobayashii strain E30.</title>
        <authorList>
            <person name="Nakao R."/>
            <person name="Nakamura S."/>
            <person name="Masuzawa T."/>
            <person name="Koizumi N."/>
        </authorList>
    </citation>
    <scope>NUCLEOTIDE SEQUENCE [LARGE SCALE GENOMIC DNA]</scope>
    <source>
        <strain evidence="1 2">E30</strain>
    </source>
</reference>
<keyword evidence="2" id="KW-1185">Reference proteome</keyword>
<dbReference type="InterPro" id="IPR011990">
    <property type="entry name" value="TPR-like_helical_dom_sf"/>
</dbReference>
<dbReference type="Proteomes" id="UP000245263">
    <property type="component" value="Chromosome 1"/>
</dbReference>
<proteinExistence type="predicted"/>
<gene>
    <name evidence="1" type="ORF">LPTSP3_g25450</name>
</gene>
<accession>A0ABM7ULB7</accession>